<keyword evidence="9 14" id="KW-0133">Cell shape</keyword>
<comment type="function">
    <text evidence="14">Catalyzes cross-linking of the peptidoglycan cell wall.</text>
</comment>
<evidence type="ECO:0000256" key="10">
    <source>
        <dbReference type="ARBA" id="ARBA00022984"/>
    </source>
</evidence>
<keyword evidence="5 14" id="KW-0121">Carboxypeptidase</keyword>
<keyword evidence="6 14" id="KW-0645">Protease</keyword>
<keyword evidence="12 14" id="KW-0472">Membrane</keyword>
<dbReference type="InterPro" id="IPR050515">
    <property type="entry name" value="Beta-lactam/transpept"/>
</dbReference>
<feature type="domain" description="Penicillin-binding protein dimerisation" evidence="16">
    <location>
        <begin position="65"/>
        <end position="240"/>
    </location>
</feature>
<evidence type="ECO:0000256" key="11">
    <source>
        <dbReference type="ARBA" id="ARBA00022989"/>
    </source>
</evidence>
<proteinExistence type="inferred from homology"/>
<keyword evidence="14" id="KW-0862">Zinc</keyword>
<keyword evidence="10 14" id="KW-0573">Peptidoglycan synthesis</keyword>
<dbReference type="Gene3D" id="3.30.1390.30">
    <property type="entry name" value="Penicillin-binding protein 2a, domain 3"/>
    <property type="match status" value="1"/>
</dbReference>
<feature type="binding site" evidence="14">
    <location>
        <position position="376"/>
    </location>
    <ligand>
        <name>Zn(2+)</name>
        <dbReference type="ChEBI" id="CHEBI:29105"/>
    </ligand>
</feature>
<dbReference type="Pfam" id="PF03717">
    <property type="entry name" value="PBP_dimer"/>
    <property type="match status" value="1"/>
</dbReference>
<sequence>MPPRRIAIRDHTAEANLVARRAFMALILVGIMLLVLLNNLYKLQVTRYEDYQTRADGNRIKLLPVAPNRGLIYDRNGVLLAENRPVFRLEVIPEQVDNLDDTLSELASLLSIDADRLDDFRKDMASQRRFKPVALLGSMTEEQMALFAVNQHRFPGVSIEARLKRFYPYAEALTHVLGYVARINKRDLQKLAVEGQEANYAATHDIGKLGVEKYHEALLHGEVGYQEVEVNSRGKILRTLRFEPPTPGQDLILNIDIRLQQAAVKALEGQRGSVVMLDSRDGGVLAMYSNPSYDPNLFVHGISSKNYNALLANKNKPLINRATQGQYPPASTIKPHLALLGLEENVITPTSKMLDVGKYTLPNVSHTWRDHKATGHGYVDVTKAIVVSCDTFFYDLAYRLGIDRISDFMQQFGFGDYTGIDLYEEADGIMPSRGWKKAARNEPWYIGDTIIIGIGQSFWTATPLQLATSIMELANRGIHYHPRILRGELQPTGIELLPPNESEPLRINKQSNVDVVLHAMQEVVNDPVHGTARTAFKNTDYVSAGKTGTAQLFQIGEDEEYDEKKVAAHLRDNAMYVGYAPYDAPEVVVAVALENAGGGGSNAAPIARIMMDTYFNQAKETHAAN</sequence>
<comment type="subcellular location">
    <subcellularLocation>
        <location evidence="14">Cell inner membrane</location>
        <topology evidence="14">Single-pass membrane protein</topology>
    </subcellularLocation>
    <subcellularLocation>
        <location evidence="2">Cell membrane</location>
    </subcellularLocation>
    <subcellularLocation>
        <location evidence="1">Membrane</location>
        <topology evidence="1">Single-pass membrane protein</topology>
    </subcellularLocation>
</comment>
<evidence type="ECO:0000256" key="13">
    <source>
        <dbReference type="ARBA" id="ARBA00023316"/>
    </source>
</evidence>
<accession>A0ABW1XM74</accession>
<dbReference type="InterPro" id="IPR012338">
    <property type="entry name" value="Beta-lactam/transpept-like"/>
</dbReference>
<dbReference type="InterPro" id="IPR017790">
    <property type="entry name" value="Penicillin-binding_protein_2"/>
</dbReference>
<dbReference type="Proteomes" id="UP001596364">
    <property type="component" value="Unassembled WGS sequence"/>
</dbReference>
<keyword evidence="3 14" id="KW-1003">Cell membrane</keyword>
<feature type="active site" description="Acyl-ester intermediate" evidence="14">
    <location>
        <position position="331"/>
    </location>
</feature>
<gene>
    <name evidence="14 17" type="primary">mrdA</name>
    <name evidence="17" type="ORF">ACFP85_07010</name>
</gene>
<feature type="transmembrane region" description="Helical" evidence="14">
    <location>
        <begin position="21"/>
        <end position="41"/>
    </location>
</feature>
<evidence type="ECO:0000259" key="15">
    <source>
        <dbReference type="Pfam" id="PF00905"/>
    </source>
</evidence>
<dbReference type="Pfam" id="PF00905">
    <property type="entry name" value="Transpeptidase"/>
    <property type="match status" value="1"/>
</dbReference>
<comment type="catalytic activity">
    <reaction evidence="14">
        <text>Preferential cleavage: (Ac)2-L-Lys-D-Ala-|-D-Ala. Also transpeptidation of peptidyl-alanyl moieties that are N-acyl substituents of D-alanine.</text>
        <dbReference type="EC" id="3.4.16.4"/>
    </reaction>
</comment>
<dbReference type="EC" id="3.4.16.4" evidence="14"/>
<evidence type="ECO:0000256" key="14">
    <source>
        <dbReference type="HAMAP-Rule" id="MF_02081"/>
    </source>
</evidence>
<feature type="binding site" evidence="14">
    <location>
        <position position="370"/>
    </location>
    <ligand>
        <name>Zn(2+)</name>
        <dbReference type="ChEBI" id="CHEBI:29105"/>
    </ligand>
</feature>
<evidence type="ECO:0000256" key="12">
    <source>
        <dbReference type="ARBA" id="ARBA00023136"/>
    </source>
</evidence>
<dbReference type="SUPFAM" id="SSF56519">
    <property type="entry name" value="Penicillin binding protein dimerisation domain"/>
    <property type="match status" value="1"/>
</dbReference>
<evidence type="ECO:0000256" key="2">
    <source>
        <dbReference type="ARBA" id="ARBA00004236"/>
    </source>
</evidence>
<evidence type="ECO:0000256" key="5">
    <source>
        <dbReference type="ARBA" id="ARBA00022645"/>
    </source>
</evidence>
<keyword evidence="4 14" id="KW-0997">Cell inner membrane</keyword>
<dbReference type="RefSeq" id="WP_131256781.1">
    <property type="nucleotide sequence ID" value="NZ_JBHSUS010000001.1"/>
</dbReference>
<evidence type="ECO:0000256" key="1">
    <source>
        <dbReference type="ARBA" id="ARBA00004167"/>
    </source>
</evidence>
<dbReference type="EMBL" id="JBHSUS010000001">
    <property type="protein sequence ID" value="MFC6439895.1"/>
    <property type="molecule type" value="Genomic_DNA"/>
</dbReference>
<evidence type="ECO:0000313" key="18">
    <source>
        <dbReference type="Proteomes" id="UP001596364"/>
    </source>
</evidence>
<feature type="binding site" evidence="14">
    <location>
        <position position="389"/>
    </location>
    <ligand>
        <name>Zn(2+)</name>
        <dbReference type="ChEBI" id="CHEBI:29105"/>
    </ligand>
</feature>
<reference evidence="18" key="1">
    <citation type="journal article" date="2019" name="Int. J. Syst. Evol. Microbiol.">
        <title>The Global Catalogue of Microorganisms (GCM) 10K type strain sequencing project: providing services to taxonomists for standard genome sequencing and annotation.</title>
        <authorList>
            <consortium name="The Broad Institute Genomics Platform"/>
            <consortium name="The Broad Institute Genome Sequencing Center for Infectious Disease"/>
            <person name="Wu L."/>
            <person name="Ma J."/>
        </authorList>
    </citation>
    <scope>NUCLEOTIDE SEQUENCE [LARGE SCALE GENOMIC DNA]</scope>
    <source>
        <strain evidence="18">CGMCC 1.16031</strain>
    </source>
</reference>
<keyword evidence="11 14" id="KW-1133">Transmembrane helix</keyword>
<comment type="caution">
    <text evidence="17">The sequence shown here is derived from an EMBL/GenBank/DDBJ whole genome shotgun (WGS) entry which is preliminary data.</text>
</comment>
<comment type="cofactor">
    <cofactor evidence="14">
        <name>Zn(2+)</name>
        <dbReference type="ChEBI" id="CHEBI:29105"/>
    </cofactor>
    <text evidence="14">Binds one Zn(2+) ion per subunit.</text>
</comment>
<organism evidence="17 18">
    <name type="scientific">Pseudobowmanella zhangzhouensis</name>
    <dbReference type="NCBI Taxonomy" id="1537679"/>
    <lineage>
        <taxon>Bacteria</taxon>
        <taxon>Pseudomonadati</taxon>
        <taxon>Pseudomonadota</taxon>
        <taxon>Gammaproteobacteria</taxon>
        <taxon>Alteromonadales</taxon>
        <taxon>Alteromonadaceae</taxon>
    </lineage>
</organism>
<dbReference type="Gene3D" id="3.40.710.10">
    <property type="entry name" value="DD-peptidase/beta-lactamase superfamily"/>
    <property type="match status" value="1"/>
</dbReference>
<feature type="domain" description="Penicillin-binding protein transpeptidase" evidence="15">
    <location>
        <begin position="272"/>
        <end position="611"/>
    </location>
</feature>
<dbReference type="HAMAP" id="MF_02081">
    <property type="entry name" value="MrdA_transpept"/>
    <property type="match status" value="1"/>
</dbReference>
<comment type="pathway">
    <text evidence="14">Cell wall biogenesis; peptidoglycan biosynthesis.</text>
</comment>
<dbReference type="PANTHER" id="PTHR30627:SF2">
    <property type="entry name" value="PEPTIDOGLYCAN D,D-TRANSPEPTIDASE MRDA"/>
    <property type="match status" value="1"/>
</dbReference>
<name>A0ABW1XM74_9ALTE</name>
<dbReference type="InterPro" id="IPR005311">
    <property type="entry name" value="PBP_dimer"/>
</dbReference>
<evidence type="ECO:0000256" key="9">
    <source>
        <dbReference type="ARBA" id="ARBA00022960"/>
    </source>
</evidence>
<dbReference type="NCBIfam" id="TIGR03423">
    <property type="entry name" value="pbp2_mrdA"/>
    <property type="match status" value="1"/>
</dbReference>
<evidence type="ECO:0000256" key="8">
    <source>
        <dbReference type="ARBA" id="ARBA00022801"/>
    </source>
</evidence>
<dbReference type="Gene3D" id="3.90.1310.10">
    <property type="entry name" value="Penicillin-binding protein 2a (Domain 2)"/>
    <property type="match status" value="1"/>
</dbReference>
<keyword evidence="8 14" id="KW-0378">Hydrolase</keyword>
<dbReference type="GO" id="GO:0009002">
    <property type="term" value="F:serine-type D-Ala-D-Ala carboxypeptidase activity"/>
    <property type="evidence" value="ECO:0007669"/>
    <property type="project" value="UniProtKB-EC"/>
</dbReference>
<protein>
    <recommendedName>
        <fullName evidence="14">Peptidoglycan D,D-transpeptidase MrdA</fullName>
        <ecNumber evidence="14">3.4.16.4</ecNumber>
    </recommendedName>
    <alternativeName>
        <fullName evidence="14">Penicillin-binding protein 2</fullName>
        <shortName evidence="14">PBP-2</shortName>
    </alternativeName>
</protein>
<evidence type="ECO:0000256" key="7">
    <source>
        <dbReference type="ARBA" id="ARBA00022692"/>
    </source>
</evidence>
<keyword evidence="13 14" id="KW-0961">Cell wall biogenesis/degradation</keyword>
<evidence type="ECO:0000256" key="3">
    <source>
        <dbReference type="ARBA" id="ARBA00022475"/>
    </source>
</evidence>
<dbReference type="SUPFAM" id="SSF56601">
    <property type="entry name" value="beta-lactamase/transpeptidase-like"/>
    <property type="match status" value="1"/>
</dbReference>
<keyword evidence="14" id="KW-0479">Metal-binding</keyword>
<comment type="similarity">
    <text evidence="14">Belongs to the transpeptidase family. MrdA subfamily.</text>
</comment>
<keyword evidence="7 14" id="KW-0812">Transmembrane</keyword>
<evidence type="ECO:0000256" key="4">
    <source>
        <dbReference type="ARBA" id="ARBA00022519"/>
    </source>
</evidence>
<dbReference type="InterPro" id="IPR001460">
    <property type="entry name" value="PCN-bd_Tpept"/>
</dbReference>
<dbReference type="InterPro" id="IPR036138">
    <property type="entry name" value="PBP_dimer_sf"/>
</dbReference>
<keyword evidence="18" id="KW-1185">Reference proteome</keyword>
<evidence type="ECO:0000259" key="16">
    <source>
        <dbReference type="Pfam" id="PF03717"/>
    </source>
</evidence>
<evidence type="ECO:0000313" key="17">
    <source>
        <dbReference type="EMBL" id="MFC6439895.1"/>
    </source>
</evidence>
<dbReference type="PANTHER" id="PTHR30627">
    <property type="entry name" value="PEPTIDOGLYCAN D,D-TRANSPEPTIDASE"/>
    <property type="match status" value="1"/>
</dbReference>
<evidence type="ECO:0000256" key="6">
    <source>
        <dbReference type="ARBA" id="ARBA00022670"/>
    </source>
</evidence>
<feature type="binding site" evidence="14">
    <location>
        <position position="355"/>
    </location>
    <ligand>
        <name>Zn(2+)</name>
        <dbReference type="ChEBI" id="CHEBI:29105"/>
    </ligand>
</feature>